<dbReference type="InterPro" id="IPR036869">
    <property type="entry name" value="J_dom_sf"/>
</dbReference>
<comment type="caution">
    <text evidence="3">The sequence shown here is derived from an EMBL/GenBank/DDBJ whole genome shotgun (WGS) entry which is preliminary data.</text>
</comment>
<feature type="transmembrane region" description="Helical" evidence="1">
    <location>
        <begin position="7"/>
        <end position="32"/>
    </location>
</feature>
<dbReference type="SUPFAM" id="SSF46565">
    <property type="entry name" value="Chaperone J-domain"/>
    <property type="match status" value="1"/>
</dbReference>
<protein>
    <submittedName>
        <fullName evidence="3">J domain-containing protein</fullName>
    </submittedName>
</protein>
<keyword evidence="1" id="KW-1133">Transmembrane helix</keyword>
<organism evidence="3">
    <name type="scientific">candidate division WOR-3 bacterium</name>
    <dbReference type="NCBI Taxonomy" id="2052148"/>
    <lineage>
        <taxon>Bacteria</taxon>
        <taxon>Bacteria division WOR-3</taxon>
    </lineage>
</organism>
<dbReference type="PRINTS" id="PR00625">
    <property type="entry name" value="JDOMAIN"/>
</dbReference>
<dbReference type="SMART" id="SM00271">
    <property type="entry name" value="DnaJ"/>
    <property type="match status" value="1"/>
</dbReference>
<evidence type="ECO:0000313" key="3">
    <source>
        <dbReference type="EMBL" id="HFK23245.1"/>
    </source>
</evidence>
<name>A0A7C3N896_UNCW3</name>
<evidence type="ECO:0000256" key="1">
    <source>
        <dbReference type="SAM" id="Phobius"/>
    </source>
</evidence>
<dbReference type="Pfam" id="PF00226">
    <property type="entry name" value="DnaJ"/>
    <property type="match status" value="1"/>
</dbReference>
<dbReference type="AlphaFoldDB" id="A0A7C3N896"/>
<sequence>MSCFGLILLYIIVSSIFGPVGTFVLTVIIIIYSISNGDQKNIFANKANKRTAYSSYDPFIDIIKIFSYITLLDGIVSKEEVEYVKSFLVSLYPNNLERVQTLMNHYKNFNENPDRFSLNESFENINKFVKYEEKLALFSVVVDFSLKSRKNERIRETLFGIGKRLNVNIYDINSILNYYDQFIKKDFDNRKRWYSILGLSENCSDEDVKKAYRDLVKKTHPDKLRNMPESVVKDAENRIKEINEAYNNIKIERGFS</sequence>
<gene>
    <name evidence="3" type="ORF">ENS15_01115</name>
</gene>
<accession>A0A7C3N896</accession>
<evidence type="ECO:0000259" key="2">
    <source>
        <dbReference type="PROSITE" id="PS50076"/>
    </source>
</evidence>
<dbReference type="PANTHER" id="PTHR24074">
    <property type="entry name" value="CO-CHAPERONE PROTEIN DJLA"/>
    <property type="match status" value="1"/>
</dbReference>
<dbReference type="Gene3D" id="1.10.287.110">
    <property type="entry name" value="DnaJ domain"/>
    <property type="match status" value="1"/>
</dbReference>
<dbReference type="CDD" id="cd06257">
    <property type="entry name" value="DnaJ"/>
    <property type="match status" value="1"/>
</dbReference>
<dbReference type="InterPro" id="IPR050817">
    <property type="entry name" value="DjlA_DnaK_co-chaperone"/>
</dbReference>
<dbReference type="EMBL" id="DSTT01000001">
    <property type="protein sequence ID" value="HFK23245.1"/>
    <property type="molecule type" value="Genomic_DNA"/>
</dbReference>
<proteinExistence type="predicted"/>
<dbReference type="InterPro" id="IPR029024">
    <property type="entry name" value="TerB-like"/>
</dbReference>
<reference evidence="3" key="1">
    <citation type="journal article" date="2020" name="mSystems">
        <title>Genome- and Community-Level Interaction Insights into Carbon Utilization and Element Cycling Functions of Hydrothermarchaeota in Hydrothermal Sediment.</title>
        <authorList>
            <person name="Zhou Z."/>
            <person name="Liu Y."/>
            <person name="Xu W."/>
            <person name="Pan J."/>
            <person name="Luo Z.H."/>
            <person name="Li M."/>
        </authorList>
    </citation>
    <scope>NUCLEOTIDE SEQUENCE [LARGE SCALE GENOMIC DNA]</scope>
    <source>
        <strain evidence="3">SpSt-464</strain>
    </source>
</reference>
<dbReference type="InterPro" id="IPR001623">
    <property type="entry name" value="DnaJ_domain"/>
</dbReference>
<dbReference type="PROSITE" id="PS50076">
    <property type="entry name" value="DNAJ_2"/>
    <property type="match status" value="1"/>
</dbReference>
<keyword evidence="1" id="KW-0812">Transmembrane</keyword>
<keyword evidence="1" id="KW-0472">Membrane</keyword>
<feature type="domain" description="J" evidence="2">
    <location>
        <begin position="192"/>
        <end position="254"/>
    </location>
</feature>
<dbReference type="SUPFAM" id="SSF158682">
    <property type="entry name" value="TerB-like"/>
    <property type="match status" value="1"/>
</dbReference>